<dbReference type="Pfam" id="PF07730">
    <property type="entry name" value="HisKA_3"/>
    <property type="match status" value="1"/>
</dbReference>
<dbReference type="KEGG" id="ams:AMIS_26210"/>
<dbReference type="InterPro" id="IPR036890">
    <property type="entry name" value="HATPase_C_sf"/>
</dbReference>
<dbReference type="EC" id="2.7.13.3" evidence="2"/>
<evidence type="ECO:0000313" key="11">
    <source>
        <dbReference type="EMBL" id="BAL87841.1"/>
    </source>
</evidence>
<feature type="transmembrane region" description="Helical" evidence="9">
    <location>
        <begin position="9"/>
        <end position="26"/>
    </location>
</feature>
<dbReference type="OrthoDB" id="227596at2"/>
<accession>I0H4A4</accession>
<keyword evidence="4" id="KW-0808">Transferase</keyword>
<evidence type="ECO:0000256" key="1">
    <source>
        <dbReference type="ARBA" id="ARBA00000085"/>
    </source>
</evidence>
<reference evidence="11 12" key="1">
    <citation type="submission" date="2012-02" db="EMBL/GenBank/DDBJ databases">
        <title>Complete genome sequence of Actinoplanes missouriensis 431 (= NBRC 102363).</title>
        <authorList>
            <person name="Ohnishi Y."/>
            <person name="Ishikawa J."/>
            <person name="Sekine M."/>
            <person name="Hosoyama A."/>
            <person name="Harada T."/>
            <person name="Narita H."/>
            <person name="Hata T."/>
            <person name="Konno Y."/>
            <person name="Tutikane K."/>
            <person name="Fujita N."/>
            <person name="Horinouchi S."/>
            <person name="Hayakawa M."/>
        </authorList>
    </citation>
    <scope>NUCLEOTIDE SEQUENCE [LARGE SCALE GENOMIC DNA]</scope>
    <source>
        <strain evidence="12">ATCC 14538 / DSM 43046 / CBS 188.64 / JCM 3121 / NBRC 102363 / NCIMB 12654 / NRRL B-3342 / UNCC 431</strain>
    </source>
</reference>
<dbReference type="STRING" id="512565.AMIS_26210"/>
<dbReference type="PANTHER" id="PTHR24421">
    <property type="entry name" value="NITRATE/NITRITE SENSOR PROTEIN NARX-RELATED"/>
    <property type="match status" value="1"/>
</dbReference>
<keyword evidence="6 11" id="KW-0418">Kinase</keyword>
<dbReference type="eggNOG" id="COG4585">
    <property type="taxonomic scope" value="Bacteria"/>
</dbReference>
<feature type="transmembrane region" description="Helical" evidence="9">
    <location>
        <begin position="32"/>
        <end position="49"/>
    </location>
</feature>
<evidence type="ECO:0000256" key="4">
    <source>
        <dbReference type="ARBA" id="ARBA00022679"/>
    </source>
</evidence>
<dbReference type="GO" id="GO:0016020">
    <property type="term" value="C:membrane"/>
    <property type="evidence" value="ECO:0007669"/>
    <property type="project" value="InterPro"/>
</dbReference>
<keyword evidence="7" id="KW-0067">ATP-binding</keyword>
<evidence type="ECO:0000256" key="5">
    <source>
        <dbReference type="ARBA" id="ARBA00022741"/>
    </source>
</evidence>
<dbReference type="SUPFAM" id="SSF55874">
    <property type="entry name" value="ATPase domain of HSP90 chaperone/DNA topoisomerase II/histidine kinase"/>
    <property type="match status" value="1"/>
</dbReference>
<dbReference type="EMBL" id="AP012319">
    <property type="protein sequence ID" value="BAL87841.1"/>
    <property type="molecule type" value="Genomic_DNA"/>
</dbReference>
<keyword evidence="9" id="KW-0812">Transmembrane</keyword>
<feature type="transmembrane region" description="Helical" evidence="9">
    <location>
        <begin position="98"/>
        <end position="118"/>
    </location>
</feature>
<feature type="transmembrane region" description="Helical" evidence="9">
    <location>
        <begin position="130"/>
        <end position="152"/>
    </location>
</feature>
<keyword evidence="3" id="KW-0597">Phosphoprotein</keyword>
<keyword evidence="9" id="KW-0472">Membrane</keyword>
<dbReference type="PANTHER" id="PTHR24421:SF10">
    <property type="entry name" value="NITRATE_NITRITE SENSOR PROTEIN NARQ"/>
    <property type="match status" value="1"/>
</dbReference>
<sequence length="389" mass="41054">MFGRWTPQLLLLWDLIIVTVVATVAVQYRDYSAWDVVIGIAMAVALIARRHAPVRVFTVIAVLGAVQVVSASAVPAGYDVALLVAMLAVVTHSPGQRAVYLSGLVVAAGSVVASLVRIDAAWSGSVLDYPYLAEQAVILAAGGALWLIAYVLRTNRERGVVLAERAVAAERERDQLARLAAADERTFIARELHDVVAHSLAVMIAQADGARYVLDTDAERAREAMGTVAGTGREALDDMHRIVAVLRGTGGEENPEDRRRRGLGQLGTVVERARAAGLDVESRIDGDVERLSPAEELTVFRIAQESLTNALRHAGPGTRVAVGLAVESGRAVLEVRDDGTGAAPATTGGGNGLIGMRERVAVHGGELSAGPGPDGGWLVRAMIPVKEEP</sequence>
<protein>
    <recommendedName>
        <fullName evidence="2">histidine kinase</fullName>
        <ecNumber evidence="2">2.7.13.3</ecNumber>
    </recommendedName>
</protein>
<dbReference type="GO" id="GO:0000155">
    <property type="term" value="F:phosphorelay sensor kinase activity"/>
    <property type="evidence" value="ECO:0007669"/>
    <property type="project" value="InterPro"/>
</dbReference>
<keyword evidence="5" id="KW-0547">Nucleotide-binding</keyword>
<evidence type="ECO:0000256" key="6">
    <source>
        <dbReference type="ARBA" id="ARBA00022777"/>
    </source>
</evidence>
<evidence type="ECO:0000313" key="12">
    <source>
        <dbReference type="Proteomes" id="UP000007882"/>
    </source>
</evidence>
<name>I0H4A4_ACTM4</name>
<keyword evidence="8" id="KW-0902">Two-component regulatory system</keyword>
<dbReference type="CDD" id="cd16917">
    <property type="entry name" value="HATPase_UhpB-NarQ-NarX-like"/>
    <property type="match status" value="1"/>
</dbReference>
<evidence type="ECO:0000259" key="10">
    <source>
        <dbReference type="SMART" id="SM00387"/>
    </source>
</evidence>
<dbReference type="RefSeq" id="WP_014442736.1">
    <property type="nucleotide sequence ID" value="NC_017093.1"/>
</dbReference>
<evidence type="ECO:0000256" key="2">
    <source>
        <dbReference type="ARBA" id="ARBA00012438"/>
    </source>
</evidence>
<dbReference type="InterPro" id="IPR003594">
    <property type="entry name" value="HATPase_dom"/>
</dbReference>
<dbReference type="Gene3D" id="3.30.565.10">
    <property type="entry name" value="Histidine kinase-like ATPase, C-terminal domain"/>
    <property type="match status" value="1"/>
</dbReference>
<dbReference type="Proteomes" id="UP000007882">
    <property type="component" value="Chromosome"/>
</dbReference>
<dbReference type="SMART" id="SM00387">
    <property type="entry name" value="HATPase_c"/>
    <property type="match status" value="1"/>
</dbReference>
<proteinExistence type="predicted"/>
<dbReference type="GO" id="GO:0046983">
    <property type="term" value="F:protein dimerization activity"/>
    <property type="evidence" value="ECO:0007669"/>
    <property type="project" value="InterPro"/>
</dbReference>
<dbReference type="PATRIC" id="fig|512565.3.peg.2621"/>
<dbReference type="InterPro" id="IPR050482">
    <property type="entry name" value="Sensor_HK_TwoCompSys"/>
</dbReference>
<dbReference type="InterPro" id="IPR011712">
    <property type="entry name" value="Sig_transdc_His_kin_sub3_dim/P"/>
</dbReference>
<dbReference type="GO" id="GO:0005524">
    <property type="term" value="F:ATP binding"/>
    <property type="evidence" value="ECO:0007669"/>
    <property type="project" value="UniProtKB-KW"/>
</dbReference>
<keyword evidence="12" id="KW-1185">Reference proteome</keyword>
<feature type="domain" description="Histidine kinase/HSP90-like ATPase" evidence="10">
    <location>
        <begin position="294"/>
        <end position="387"/>
    </location>
</feature>
<evidence type="ECO:0000256" key="9">
    <source>
        <dbReference type="SAM" id="Phobius"/>
    </source>
</evidence>
<dbReference type="AlphaFoldDB" id="I0H4A4"/>
<evidence type="ECO:0000256" key="8">
    <source>
        <dbReference type="ARBA" id="ARBA00023012"/>
    </source>
</evidence>
<comment type="catalytic activity">
    <reaction evidence="1">
        <text>ATP + protein L-histidine = ADP + protein N-phospho-L-histidine.</text>
        <dbReference type="EC" id="2.7.13.3"/>
    </reaction>
</comment>
<organism evidence="11 12">
    <name type="scientific">Actinoplanes missouriensis (strain ATCC 14538 / DSM 43046 / CBS 188.64 / JCM 3121 / NBRC 102363 / NCIMB 12654 / NRRL B-3342 / UNCC 431)</name>
    <dbReference type="NCBI Taxonomy" id="512565"/>
    <lineage>
        <taxon>Bacteria</taxon>
        <taxon>Bacillati</taxon>
        <taxon>Actinomycetota</taxon>
        <taxon>Actinomycetes</taxon>
        <taxon>Micromonosporales</taxon>
        <taxon>Micromonosporaceae</taxon>
        <taxon>Actinoplanes</taxon>
    </lineage>
</organism>
<dbReference type="Pfam" id="PF02518">
    <property type="entry name" value="HATPase_c"/>
    <property type="match status" value="1"/>
</dbReference>
<keyword evidence="9" id="KW-1133">Transmembrane helix</keyword>
<evidence type="ECO:0000256" key="3">
    <source>
        <dbReference type="ARBA" id="ARBA00022553"/>
    </source>
</evidence>
<evidence type="ECO:0000256" key="7">
    <source>
        <dbReference type="ARBA" id="ARBA00022840"/>
    </source>
</evidence>
<dbReference type="Gene3D" id="1.20.5.1930">
    <property type="match status" value="1"/>
</dbReference>
<feature type="transmembrane region" description="Helical" evidence="9">
    <location>
        <begin position="56"/>
        <end position="78"/>
    </location>
</feature>
<gene>
    <name evidence="11" type="ordered locus">AMIS_26210</name>
</gene>
<dbReference type="HOGENOM" id="CLU_000445_20_1_11"/>